<dbReference type="GeneID" id="107222823"/>
<dbReference type="PROSITE" id="PS51155">
    <property type="entry name" value="CHIT_BIND_RR_2"/>
    <property type="match status" value="1"/>
</dbReference>
<sequence>MQRHSYPEIRFVRNFILSPVSSSMTMQFLIVACALLGVALGQFTEYNGNPGNRGDLGFSADPGNPGYSGFQHVKPFAFENKESKTAFPASRAGVANRAYGRWNPRILENSQVMYPNGAYAYKYRTENGIYAAENGIYAAETGGPYRTRNGLEKVVNGKYGYISPEGIPVNVVYTADGSGFHPTVHIGW</sequence>
<evidence type="ECO:0000313" key="5">
    <source>
        <dbReference type="RefSeq" id="XP_046594622.1"/>
    </source>
</evidence>
<dbReference type="RefSeq" id="XP_015517824.2">
    <property type="nucleotide sequence ID" value="XM_015662338.2"/>
</dbReference>
<evidence type="ECO:0000256" key="1">
    <source>
        <dbReference type="ARBA" id="ARBA00022460"/>
    </source>
</evidence>
<evidence type="ECO:0000313" key="4">
    <source>
        <dbReference type="RefSeq" id="XP_015517824.2"/>
    </source>
</evidence>
<dbReference type="GO" id="GO:0008010">
    <property type="term" value="F:structural constituent of chitin-based larval cuticle"/>
    <property type="evidence" value="ECO:0007669"/>
    <property type="project" value="TreeGrafter"/>
</dbReference>
<evidence type="ECO:0000313" key="3">
    <source>
        <dbReference type="Proteomes" id="UP000829291"/>
    </source>
</evidence>
<dbReference type="OrthoDB" id="7327697at2759"/>
<reference evidence="4 5" key="1">
    <citation type="submission" date="2025-05" db="UniProtKB">
        <authorList>
            <consortium name="RefSeq"/>
        </authorList>
    </citation>
    <scope>IDENTIFICATION</scope>
    <source>
        <tissue evidence="4 5">Thorax and Abdomen</tissue>
    </source>
</reference>
<dbReference type="Pfam" id="PF00379">
    <property type="entry name" value="Chitin_bind_4"/>
    <property type="match status" value="1"/>
</dbReference>
<dbReference type="PROSITE" id="PS00233">
    <property type="entry name" value="CHIT_BIND_RR_1"/>
    <property type="match status" value="1"/>
</dbReference>
<gene>
    <name evidence="4 5" type="primary">LOC107222823</name>
</gene>
<dbReference type="InParanoid" id="A0A6J0BTU8"/>
<dbReference type="GO" id="GO:0062129">
    <property type="term" value="C:chitin-based extracellular matrix"/>
    <property type="evidence" value="ECO:0007669"/>
    <property type="project" value="TreeGrafter"/>
</dbReference>
<accession>A0A6J0BTU8</accession>
<dbReference type="PANTHER" id="PTHR10380">
    <property type="entry name" value="CUTICLE PROTEIN"/>
    <property type="match status" value="1"/>
</dbReference>
<dbReference type="AlphaFoldDB" id="A0A6J0BTU8"/>
<dbReference type="PANTHER" id="PTHR10380:SF173">
    <property type="entry name" value="CUTICULAR PROTEIN 47EF, ISOFORM C-RELATED"/>
    <property type="match status" value="1"/>
</dbReference>
<proteinExistence type="predicted"/>
<name>A0A6J0BTU8_NEOLC</name>
<dbReference type="KEGG" id="nlo:107222823"/>
<organism evidence="3 4">
    <name type="scientific">Neodiprion lecontei</name>
    <name type="common">Redheaded pine sawfly</name>
    <dbReference type="NCBI Taxonomy" id="441921"/>
    <lineage>
        <taxon>Eukaryota</taxon>
        <taxon>Metazoa</taxon>
        <taxon>Ecdysozoa</taxon>
        <taxon>Arthropoda</taxon>
        <taxon>Hexapoda</taxon>
        <taxon>Insecta</taxon>
        <taxon>Pterygota</taxon>
        <taxon>Neoptera</taxon>
        <taxon>Endopterygota</taxon>
        <taxon>Hymenoptera</taxon>
        <taxon>Tenthredinoidea</taxon>
        <taxon>Diprionidae</taxon>
        <taxon>Diprioninae</taxon>
        <taxon>Neodiprion</taxon>
    </lineage>
</organism>
<dbReference type="InterPro" id="IPR050468">
    <property type="entry name" value="Cuticle_Struct_Prot"/>
</dbReference>
<keyword evidence="1 2" id="KW-0193">Cuticle</keyword>
<dbReference type="RefSeq" id="XP_046594622.1">
    <property type="nucleotide sequence ID" value="XM_046738666.1"/>
</dbReference>
<keyword evidence="3" id="KW-1185">Reference proteome</keyword>
<dbReference type="InterPro" id="IPR000618">
    <property type="entry name" value="Insect_cuticle"/>
</dbReference>
<dbReference type="Proteomes" id="UP000829291">
    <property type="component" value="Chromosome 4"/>
</dbReference>
<protein>
    <submittedName>
        <fullName evidence="4 5">Uncharacterized protein LOC107222823</fullName>
    </submittedName>
</protein>
<dbReference type="PROSITE" id="PS51257">
    <property type="entry name" value="PROKAR_LIPOPROTEIN"/>
    <property type="match status" value="1"/>
</dbReference>
<dbReference type="InterPro" id="IPR031311">
    <property type="entry name" value="CHIT_BIND_RR_consensus"/>
</dbReference>
<evidence type="ECO:0000256" key="2">
    <source>
        <dbReference type="PROSITE-ProRule" id="PRU00497"/>
    </source>
</evidence>